<organism evidence="2 3">
    <name type="scientific">Collinsella ihumii</name>
    <dbReference type="NCBI Taxonomy" id="1720204"/>
    <lineage>
        <taxon>Bacteria</taxon>
        <taxon>Bacillati</taxon>
        <taxon>Actinomycetota</taxon>
        <taxon>Coriobacteriia</taxon>
        <taxon>Coriobacteriales</taxon>
        <taxon>Coriobacteriaceae</taxon>
        <taxon>Collinsella</taxon>
    </lineage>
</organism>
<evidence type="ECO:0000313" key="2">
    <source>
        <dbReference type="EMBL" id="MDN0064198.1"/>
    </source>
</evidence>
<reference evidence="2" key="1">
    <citation type="submission" date="2023-06" db="EMBL/GenBank/DDBJ databases">
        <authorList>
            <person name="Zeman M."/>
            <person name="Kubasova T."/>
            <person name="Jahodarova E."/>
            <person name="Nykrynova M."/>
            <person name="Rychlik I."/>
        </authorList>
    </citation>
    <scope>NUCLEOTIDE SEQUENCE</scope>
    <source>
        <strain evidence="2">176_SSukc20</strain>
    </source>
</reference>
<evidence type="ECO:0000259" key="1">
    <source>
        <dbReference type="Pfam" id="PF19789"/>
    </source>
</evidence>
<evidence type="ECO:0000313" key="3">
    <source>
        <dbReference type="Proteomes" id="UP001168435"/>
    </source>
</evidence>
<comment type="caution">
    <text evidence="2">The sequence shown here is derived from an EMBL/GenBank/DDBJ whole genome shotgun (WGS) entry which is preliminary data.</text>
</comment>
<dbReference type="EMBL" id="JAUEIQ010000007">
    <property type="protein sequence ID" value="MDN0064198.1"/>
    <property type="molecule type" value="Genomic_DNA"/>
</dbReference>
<dbReference type="InterPro" id="IPR046240">
    <property type="entry name" value="DUF6273"/>
</dbReference>
<gene>
    <name evidence="2" type="ORF">QVN30_07745</name>
</gene>
<name>A0ABT7XFV0_9ACTN</name>
<proteinExistence type="predicted"/>
<protein>
    <submittedName>
        <fullName evidence="2">DUF6273 domain-containing protein</fullName>
    </submittedName>
</protein>
<dbReference type="RefSeq" id="WP_289836003.1">
    <property type="nucleotide sequence ID" value="NZ_JAUEIQ010000007.1"/>
</dbReference>
<dbReference type="Proteomes" id="UP001168435">
    <property type="component" value="Unassembled WGS sequence"/>
</dbReference>
<sequence>MAEYNLNQFADDEGNIYNFSDPTARATSERADGVSERNRQLLIGSYGGRAISEVFASEIGSTNIYTWLKQRASAGNFAGMMIGDYVDVAVSQGTNVPAQTLRYQIAHFDPYYQCGDQPKGHHIAFVPMAPATVQGPKAVNSSYLPWRASGNNNGSAEEKHPYLLSTLHDWEINDFLPALPTELRNAIMNQRVLLEERYSGEETLTESSGYSWADLGKIWSPSEMEVYGCPVWGTKGYSVGFDCKFALFTDTAARINSNRVTRWLRSVAGGSSTSACYVGGDGSAGSTSVTRDWIRPWPCFLIG</sequence>
<dbReference type="Pfam" id="PF19789">
    <property type="entry name" value="DUF6273"/>
    <property type="match status" value="1"/>
</dbReference>
<reference evidence="2" key="2">
    <citation type="submission" date="2024-05" db="EMBL/GenBank/DDBJ databases">
        <title>Identification and characterization of horizontal gene transfer across gut microbiota members of farm animals based on homology search.</title>
        <authorList>
            <person name="Schwarzerova J."/>
            <person name="Nykrynova M."/>
            <person name="Jureckova K."/>
            <person name="Cejkova D."/>
            <person name="Rychlik I."/>
        </authorList>
    </citation>
    <scope>NUCLEOTIDE SEQUENCE</scope>
    <source>
        <strain evidence="2">176_SSukc20</strain>
    </source>
</reference>
<feature type="domain" description="DUF6273" evidence="1">
    <location>
        <begin position="151"/>
        <end position="296"/>
    </location>
</feature>
<keyword evidence="3" id="KW-1185">Reference proteome</keyword>
<accession>A0ABT7XFV0</accession>